<organism evidence="12 13">
    <name type="scientific">Leptospirillum ferriphilum YSK</name>
    <dbReference type="NCBI Taxonomy" id="1441628"/>
    <lineage>
        <taxon>Bacteria</taxon>
        <taxon>Pseudomonadati</taxon>
        <taxon>Nitrospirota</taxon>
        <taxon>Nitrospiria</taxon>
        <taxon>Nitrospirales</taxon>
        <taxon>Nitrospiraceae</taxon>
        <taxon>Leptospirillum</taxon>
    </lineage>
</organism>
<evidence type="ECO:0000256" key="3">
    <source>
        <dbReference type="ARBA" id="ARBA00005133"/>
    </source>
</evidence>
<dbReference type="PANTHER" id="PTHR43090:SF2">
    <property type="entry name" value="1-(5-PHOSPHORIBOSYL)-5-[(5-PHOSPHORIBOSYLAMINO)METHYLIDENEAMINO] IMIDAZOLE-4-CARBOXAMIDE ISOMERASE"/>
    <property type="match status" value="1"/>
</dbReference>
<dbReference type="GO" id="GO:0005737">
    <property type="term" value="C:cytoplasm"/>
    <property type="evidence" value="ECO:0007669"/>
    <property type="project" value="UniProtKB-SubCell"/>
</dbReference>
<sequence length="247" mass="27127">MQLYPAIDIRNGKVVRLTQGRFDQETVYGEDPVRTALQFRERGVQHLHVVDLDGAREGVPVNRSLIREIVKAFRGFVQVGGGVRSKDIASFYYDAGVSRLILGTAAIKDPVFLGSMIEQHPDLFYVGIDVKDESLAVNGWLDLDTQDPLEVMVRMSELGVRGFVYTDIHRDGLLSGPNFARYETLRRTVRVPVIASGGVRDISDIARLREIGVDGAIVGKAIYTGEMDLTEALRLLGIAAGGSRSAP</sequence>
<evidence type="ECO:0000313" key="12">
    <source>
        <dbReference type="EMBL" id="AIA31139.1"/>
    </source>
</evidence>
<comment type="subcellular location">
    <subcellularLocation>
        <location evidence="2 9 11">Cytoplasm</location>
    </subcellularLocation>
</comment>
<dbReference type="GO" id="GO:0003949">
    <property type="term" value="F:1-(5-phosphoribosyl)-5-[(5-phosphoribosylamino)methylideneamino]imidazole-4-carboxamide isomerase activity"/>
    <property type="evidence" value="ECO:0007669"/>
    <property type="project" value="UniProtKB-UniRule"/>
</dbReference>
<dbReference type="InterPro" id="IPR006063">
    <property type="entry name" value="HisA_bact_arch"/>
</dbReference>
<dbReference type="RefSeq" id="WP_038506231.1">
    <property type="nucleotide sequence ID" value="NZ_CP007243.1"/>
</dbReference>
<dbReference type="Proteomes" id="UP000027059">
    <property type="component" value="Chromosome"/>
</dbReference>
<dbReference type="InterPro" id="IPR023016">
    <property type="entry name" value="HisA/PriA"/>
</dbReference>
<dbReference type="AlphaFoldDB" id="A0A059XRC6"/>
<dbReference type="EMBL" id="CP007243">
    <property type="protein sequence ID" value="AIA31139.1"/>
    <property type="molecule type" value="Genomic_DNA"/>
</dbReference>
<evidence type="ECO:0000256" key="5">
    <source>
        <dbReference type="ARBA" id="ARBA00022490"/>
    </source>
</evidence>
<dbReference type="Gene3D" id="3.20.20.70">
    <property type="entry name" value="Aldolase class I"/>
    <property type="match status" value="1"/>
</dbReference>
<protein>
    <recommendedName>
        <fullName evidence="9 11">1-(5-phosphoribosyl)-5-[(5-phosphoribosylamino)methylideneamino] imidazole-4-carboxamide isomerase</fullName>
        <ecNumber evidence="9 11">5.3.1.16</ecNumber>
    </recommendedName>
    <alternativeName>
        <fullName evidence="9">Phosphoribosylformimino-5-aminoimidazole carboxamide ribotide isomerase</fullName>
    </alternativeName>
</protein>
<name>A0A059XRC6_9BACT</name>
<dbReference type="GO" id="GO:0000162">
    <property type="term" value="P:L-tryptophan biosynthetic process"/>
    <property type="evidence" value="ECO:0007669"/>
    <property type="project" value="TreeGrafter"/>
</dbReference>
<reference evidence="13" key="1">
    <citation type="submission" date="2014-02" db="EMBL/GenBank/DDBJ databases">
        <title>Complete genome sequence and comparative genomic analysis of the nitrogen-fixing bacterium Leptospirillum ferriphilum YSK.</title>
        <authorList>
            <person name="Guo X."/>
            <person name="Yin H."/>
            <person name="Liang Y."/>
            <person name="Hu Q."/>
            <person name="Ma L."/>
            <person name="Xiao Y."/>
            <person name="Zhang X."/>
            <person name="Qiu G."/>
            <person name="Liu X."/>
        </authorList>
    </citation>
    <scope>NUCLEOTIDE SEQUENCE [LARGE SCALE GENOMIC DNA]</scope>
    <source>
        <strain evidence="13">YSK</strain>
    </source>
</reference>
<feature type="active site" description="Proton donor" evidence="9">
    <location>
        <position position="129"/>
    </location>
</feature>
<dbReference type="HOGENOM" id="CLU_048577_1_1_0"/>
<dbReference type="InterPro" id="IPR011060">
    <property type="entry name" value="RibuloseP-bd_barrel"/>
</dbReference>
<gene>
    <name evidence="9" type="primary">hisA</name>
    <name evidence="12" type="ORF">Y981_11565</name>
</gene>
<dbReference type="KEGG" id="lfp:Y981_11565"/>
<evidence type="ECO:0000256" key="7">
    <source>
        <dbReference type="ARBA" id="ARBA00023102"/>
    </source>
</evidence>
<dbReference type="OrthoDB" id="9807749at2"/>
<accession>A0A059XRC6</accession>
<evidence type="ECO:0000313" key="13">
    <source>
        <dbReference type="Proteomes" id="UP000027059"/>
    </source>
</evidence>
<keyword evidence="5 9" id="KW-0963">Cytoplasm</keyword>
<keyword evidence="6 9" id="KW-0028">Amino-acid biosynthesis</keyword>
<dbReference type="GO" id="GO:0000105">
    <property type="term" value="P:L-histidine biosynthetic process"/>
    <property type="evidence" value="ECO:0007669"/>
    <property type="project" value="UniProtKB-UniRule"/>
</dbReference>
<feature type="active site" description="Proton acceptor" evidence="9">
    <location>
        <position position="8"/>
    </location>
</feature>
<dbReference type="HAMAP" id="MF_01014">
    <property type="entry name" value="HisA"/>
    <property type="match status" value="1"/>
</dbReference>
<comment type="pathway">
    <text evidence="3 9 11">Amino-acid biosynthesis; L-histidine biosynthesis; L-histidine from 5-phospho-alpha-D-ribose 1-diphosphate: step 4/9.</text>
</comment>
<keyword evidence="13" id="KW-1185">Reference proteome</keyword>
<evidence type="ECO:0000256" key="4">
    <source>
        <dbReference type="ARBA" id="ARBA00009667"/>
    </source>
</evidence>
<keyword evidence="8 9" id="KW-0413">Isomerase</keyword>
<dbReference type="InterPro" id="IPR044524">
    <property type="entry name" value="Isoase_HisA-like"/>
</dbReference>
<proteinExistence type="inferred from homology"/>
<dbReference type="FunFam" id="3.20.20.70:FF:000009">
    <property type="entry name" value="1-(5-phosphoribosyl)-5-[(5-phosphoribosylamino)methylideneamino] imidazole-4-carboxamide isomerase"/>
    <property type="match status" value="1"/>
</dbReference>
<evidence type="ECO:0000256" key="1">
    <source>
        <dbReference type="ARBA" id="ARBA00000901"/>
    </source>
</evidence>
<dbReference type="UniPathway" id="UPA00031">
    <property type="reaction ID" value="UER00009"/>
</dbReference>
<keyword evidence="7 9" id="KW-0368">Histidine biosynthesis</keyword>
<evidence type="ECO:0000256" key="6">
    <source>
        <dbReference type="ARBA" id="ARBA00022605"/>
    </source>
</evidence>
<dbReference type="Pfam" id="PF00977">
    <property type="entry name" value="His_biosynth"/>
    <property type="match status" value="1"/>
</dbReference>
<dbReference type="InterPro" id="IPR006062">
    <property type="entry name" value="His_biosynth"/>
</dbReference>
<dbReference type="NCBIfam" id="TIGR00007">
    <property type="entry name" value="1-(5-phosphoribosyl)-5-[(5-phosphoribosylamino)methylideneamino]imidazole-4-carboxamide isomerase"/>
    <property type="match status" value="1"/>
</dbReference>
<dbReference type="CDD" id="cd04732">
    <property type="entry name" value="HisA"/>
    <property type="match status" value="1"/>
</dbReference>
<dbReference type="EC" id="5.3.1.16" evidence="9 11"/>
<evidence type="ECO:0000256" key="10">
    <source>
        <dbReference type="RuleBase" id="RU003657"/>
    </source>
</evidence>
<evidence type="ECO:0000256" key="11">
    <source>
        <dbReference type="RuleBase" id="RU003658"/>
    </source>
</evidence>
<dbReference type="SUPFAM" id="SSF51366">
    <property type="entry name" value="Ribulose-phoshate binding barrel"/>
    <property type="match status" value="1"/>
</dbReference>
<evidence type="ECO:0000256" key="2">
    <source>
        <dbReference type="ARBA" id="ARBA00004496"/>
    </source>
</evidence>
<comment type="catalytic activity">
    <reaction evidence="1 9 11">
        <text>1-(5-phospho-beta-D-ribosyl)-5-[(5-phospho-beta-D-ribosylamino)methylideneamino]imidazole-4-carboxamide = 5-[(5-phospho-1-deoxy-D-ribulos-1-ylimino)methylamino]-1-(5-phospho-beta-D-ribosyl)imidazole-4-carboxamide</text>
        <dbReference type="Rhea" id="RHEA:15469"/>
        <dbReference type="ChEBI" id="CHEBI:58435"/>
        <dbReference type="ChEBI" id="CHEBI:58525"/>
        <dbReference type="EC" id="5.3.1.16"/>
    </reaction>
</comment>
<dbReference type="PANTHER" id="PTHR43090">
    <property type="entry name" value="1-(5-PHOSPHORIBOSYL)-5-[(5-PHOSPHORIBOSYLAMINO)METHYLIDENEAMINO] IMIDAZOLE-4-CARBOXAMIDE ISOMERASE"/>
    <property type="match status" value="1"/>
</dbReference>
<evidence type="ECO:0000256" key="9">
    <source>
        <dbReference type="HAMAP-Rule" id="MF_01014"/>
    </source>
</evidence>
<dbReference type="InterPro" id="IPR013785">
    <property type="entry name" value="Aldolase_TIM"/>
</dbReference>
<comment type="similarity">
    <text evidence="4 9 10">Belongs to the HisA/HisF family.</text>
</comment>
<reference evidence="12 13" key="2">
    <citation type="journal article" date="2015" name="Biomed. Res. Int.">
        <title>Effects of Arsenite Resistance on the Growth and Functional Gene Expression of Leptospirillum ferriphilum and Acidithiobacillus thiooxidans in Pure Culture and Coculture.</title>
        <authorList>
            <person name="Jiang H."/>
            <person name="Liang Y."/>
            <person name="Yin H."/>
            <person name="Xiao Y."/>
            <person name="Guo X."/>
            <person name="Xu Y."/>
            <person name="Hu Q."/>
            <person name="Liu H."/>
            <person name="Liu X."/>
        </authorList>
    </citation>
    <scope>NUCLEOTIDE SEQUENCE [LARGE SCALE GENOMIC DNA]</scope>
    <source>
        <strain evidence="12 13">YSK</strain>
    </source>
</reference>
<evidence type="ECO:0000256" key="8">
    <source>
        <dbReference type="ARBA" id="ARBA00023235"/>
    </source>
</evidence>